<dbReference type="InterPro" id="IPR026516">
    <property type="entry name" value="THAP1/10"/>
</dbReference>
<keyword evidence="3" id="KW-0862">Zinc</keyword>
<dbReference type="SUPFAM" id="SSF57716">
    <property type="entry name" value="Glucocorticoid receptor-like (DNA-binding domain)"/>
    <property type="match status" value="1"/>
</dbReference>
<evidence type="ECO:0000256" key="5">
    <source>
        <dbReference type="PROSITE-ProRule" id="PRU00309"/>
    </source>
</evidence>
<dbReference type="PANTHER" id="PTHR46600:SF11">
    <property type="entry name" value="THAP DOMAIN-CONTAINING PROTEIN 10"/>
    <property type="match status" value="1"/>
</dbReference>
<evidence type="ECO:0000313" key="9">
    <source>
        <dbReference type="Proteomes" id="UP000504618"/>
    </source>
</evidence>
<keyword evidence="9" id="KW-1185">Reference proteome</keyword>
<dbReference type="OrthoDB" id="7540842at2759"/>
<evidence type="ECO:0000256" key="6">
    <source>
        <dbReference type="SAM" id="Coils"/>
    </source>
</evidence>
<dbReference type="GO" id="GO:0008270">
    <property type="term" value="F:zinc ion binding"/>
    <property type="evidence" value="ECO:0007669"/>
    <property type="project" value="UniProtKB-KW"/>
</dbReference>
<dbReference type="PANTHER" id="PTHR46600">
    <property type="entry name" value="THAP DOMAIN-CONTAINING"/>
    <property type="match status" value="1"/>
</dbReference>
<keyword evidence="1" id="KW-0479">Metal-binding</keyword>
<accession>A0A6J1R0B5</accession>
<dbReference type="RefSeq" id="XP_024887573.1">
    <property type="nucleotide sequence ID" value="XM_025031805.1"/>
</dbReference>
<feature type="domain" description="THAP-type" evidence="8">
    <location>
        <begin position="1"/>
        <end position="88"/>
    </location>
</feature>
<dbReference type="GeneID" id="112464668"/>
<feature type="coiled-coil region" evidence="6">
    <location>
        <begin position="166"/>
        <end position="207"/>
    </location>
</feature>
<sequence length="231" mass="27700">MAHQSSAWCVVRECNKNIVEKRHFFRFPKEHERWLQWIRAYERLDLEAMGAEYGHRNYRLCLLHFEEKWYKISKSRAHLQPDAVPTKFFGRNNACITTSANEKMNEELPEKENLYILQQEETNSDLQSKSFPPTEQMPKCDKNVHIAKPSTSSSTRSIRREESPRKKKLQQCIVRLQGRVKTLDERNRRLQKKVKILTIRKKKTEKEKLKDHEILRQLGCWLKLRLKLRAD</sequence>
<evidence type="ECO:0000256" key="2">
    <source>
        <dbReference type="ARBA" id="ARBA00022771"/>
    </source>
</evidence>
<evidence type="ECO:0000313" key="10">
    <source>
        <dbReference type="RefSeq" id="XP_024887573.1"/>
    </source>
</evidence>
<organism evidence="9 10">
    <name type="scientific">Temnothorax curvispinosus</name>
    <dbReference type="NCBI Taxonomy" id="300111"/>
    <lineage>
        <taxon>Eukaryota</taxon>
        <taxon>Metazoa</taxon>
        <taxon>Ecdysozoa</taxon>
        <taxon>Arthropoda</taxon>
        <taxon>Hexapoda</taxon>
        <taxon>Insecta</taxon>
        <taxon>Pterygota</taxon>
        <taxon>Neoptera</taxon>
        <taxon>Endopterygota</taxon>
        <taxon>Hymenoptera</taxon>
        <taxon>Apocrita</taxon>
        <taxon>Aculeata</taxon>
        <taxon>Formicoidea</taxon>
        <taxon>Formicidae</taxon>
        <taxon>Myrmicinae</taxon>
        <taxon>Temnothorax</taxon>
    </lineage>
</organism>
<dbReference type="PROSITE" id="PS50950">
    <property type="entry name" value="ZF_THAP"/>
    <property type="match status" value="1"/>
</dbReference>
<gene>
    <name evidence="10" type="primary">LOC112464668</name>
</gene>
<dbReference type="Pfam" id="PF05485">
    <property type="entry name" value="THAP"/>
    <property type="match status" value="1"/>
</dbReference>
<dbReference type="SMART" id="SM00692">
    <property type="entry name" value="DM3"/>
    <property type="match status" value="1"/>
</dbReference>
<dbReference type="GO" id="GO:0043565">
    <property type="term" value="F:sequence-specific DNA binding"/>
    <property type="evidence" value="ECO:0007669"/>
    <property type="project" value="InterPro"/>
</dbReference>
<dbReference type="InterPro" id="IPR006612">
    <property type="entry name" value="THAP_Znf"/>
</dbReference>
<evidence type="ECO:0000256" key="1">
    <source>
        <dbReference type="ARBA" id="ARBA00022723"/>
    </source>
</evidence>
<dbReference type="SMART" id="SM00980">
    <property type="entry name" value="THAP"/>
    <property type="match status" value="1"/>
</dbReference>
<proteinExistence type="predicted"/>
<keyword evidence="4 5" id="KW-0238">DNA-binding</keyword>
<keyword evidence="6" id="KW-0175">Coiled coil</keyword>
<name>A0A6J1R0B5_9HYME</name>
<evidence type="ECO:0000259" key="8">
    <source>
        <dbReference type="PROSITE" id="PS50950"/>
    </source>
</evidence>
<dbReference type="AlphaFoldDB" id="A0A6J1R0B5"/>
<reference evidence="10" key="1">
    <citation type="submission" date="2025-08" db="UniProtKB">
        <authorList>
            <consortium name="RefSeq"/>
        </authorList>
    </citation>
    <scope>IDENTIFICATION</scope>
    <source>
        <tissue evidence="10">Whole body</tissue>
    </source>
</reference>
<dbReference type="Proteomes" id="UP000504618">
    <property type="component" value="Unplaced"/>
</dbReference>
<evidence type="ECO:0000256" key="3">
    <source>
        <dbReference type="ARBA" id="ARBA00022833"/>
    </source>
</evidence>
<protein>
    <submittedName>
        <fullName evidence="10">52 kDa repressor of the inhibitor of the protein kinase-like</fullName>
    </submittedName>
</protein>
<feature type="region of interest" description="Disordered" evidence="7">
    <location>
        <begin position="145"/>
        <end position="166"/>
    </location>
</feature>
<evidence type="ECO:0000256" key="4">
    <source>
        <dbReference type="ARBA" id="ARBA00023125"/>
    </source>
</evidence>
<keyword evidence="2 5" id="KW-0863">Zinc-finger</keyword>
<evidence type="ECO:0000256" key="7">
    <source>
        <dbReference type="SAM" id="MobiDB-lite"/>
    </source>
</evidence>